<organism evidence="4 5">
    <name type="scientific">Vagococcus entomophilus</name>
    <dbReference type="NCBI Taxonomy" id="1160095"/>
    <lineage>
        <taxon>Bacteria</taxon>
        <taxon>Bacillati</taxon>
        <taxon>Bacillota</taxon>
        <taxon>Bacilli</taxon>
        <taxon>Lactobacillales</taxon>
        <taxon>Enterococcaceae</taxon>
        <taxon>Vagococcus</taxon>
    </lineage>
</organism>
<dbReference type="PANTHER" id="PTHR22916:SF51">
    <property type="entry name" value="GLYCOSYLTRANSFERASE EPSH-RELATED"/>
    <property type="match status" value="1"/>
</dbReference>
<dbReference type="AlphaFoldDB" id="A0A430AIW3"/>
<dbReference type="GO" id="GO:0016757">
    <property type="term" value="F:glycosyltransferase activity"/>
    <property type="evidence" value="ECO:0007669"/>
    <property type="project" value="UniProtKB-KW"/>
</dbReference>
<proteinExistence type="predicted"/>
<dbReference type="OrthoDB" id="396512at2"/>
<dbReference type="InterPro" id="IPR029044">
    <property type="entry name" value="Nucleotide-diphossugar_trans"/>
</dbReference>
<evidence type="ECO:0000259" key="3">
    <source>
        <dbReference type="Pfam" id="PF00535"/>
    </source>
</evidence>
<reference evidence="4 5" key="1">
    <citation type="submission" date="2017-05" db="EMBL/GenBank/DDBJ databases">
        <title>Vagococcus spp. assemblies.</title>
        <authorList>
            <person name="Gulvik C.A."/>
        </authorList>
    </citation>
    <scope>NUCLEOTIDE SEQUENCE [LARGE SCALE GENOMIC DNA]</scope>
    <source>
        <strain evidence="4 5">DSM 24756</strain>
    </source>
</reference>
<dbReference type="SUPFAM" id="SSF53448">
    <property type="entry name" value="Nucleotide-diphospho-sugar transferases"/>
    <property type="match status" value="1"/>
</dbReference>
<dbReference type="PANTHER" id="PTHR22916">
    <property type="entry name" value="GLYCOSYLTRANSFERASE"/>
    <property type="match status" value="1"/>
</dbReference>
<feature type="domain" description="Glycosyltransferase 2-like" evidence="3">
    <location>
        <begin position="8"/>
        <end position="114"/>
    </location>
</feature>
<dbReference type="Proteomes" id="UP000288669">
    <property type="component" value="Unassembled WGS sequence"/>
</dbReference>
<dbReference type="EMBL" id="NGJZ01000001">
    <property type="protein sequence ID" value="RSU07857.1"/>
    <property type="molecule type" value="Genomic_DNA"/>
</dbReference>
<sequence>MTKMGKLSIIIPCYNVSSTIEKCLSSLLLLNKQDLELICIDDGSKDDTLDILKKYEKLDNRIIVLCQENAGQAVARNQGLNVATGKFITFVDSDDYIDHHLYNAMLKNINQSPDFDMLIFGYEILSKDGQSLEVRVDKKLGDCQDFVMKFLEDEGDFIGGYSWNKMFKKAILAENCFFDMKFEDIPFVFNQIMSSNKITYYPVPIYKYIQHPNSTVRTFNRKNLLDRIKALVMVNEVVKSNKKYDALLIKYNLLYLLKAYRLNQLCLGDQEVDKEINDRMPRKQVLTNPLITTRLKIKYLLYKFNLLKYAIRVNNRVKE</sequence>
<protein>
    <recommendedName>
        <fullName evidence="3">Glycosyltransferase 2-like domain-containing protein</fullName>
    </recommendedName>
</protein>
<evidence type="ECO:0000313" key="5">
    <source>
        <dbReference type="Proteomes" id="UP000288669"/>
    </source>
</evidence>
<evidence type="ECO:0000256" key="2">
    <source>
        <dbReference type="ARBA" id="ARBA00022679"/>
    </source>
</evidence>
<accession>A0A430AIW3</accession>
<evidence type="ECO:0000256" key="1">
    <source>
        <dbReference type="ARBA" id="ARBA00022676"/>
    </source>
</evidence>
<comment type="caution">
    <text evidence="4">The sequence shown here is derived from an EMBL/GenBank/DDBJ whole genome shotgun (WGS) entry which is preliminary data.</text>
</comment>
<name>A0A430AIW3_9ENTE</name>
<evidence type="ECO:0000313" key="4">
    <source>
        <dbReference type="EMBL" id="RSU07857.1"/>
    </source>
</evidence>
<keyword evidence="2" id="KW-0808">Transferase</keyword>
<keyword evidence="5" id="KW-1185">Reference proteome</keyword>
<dbReference type="Pfam" id="PF00535">
    <property type="entry name" value="Glycos_transf_2"/>
    <property type="match status" value="1"/>
</dbReference>
<gene>
    <name evidence="4" type="ORF">CBF30_01050</name>
</gene>
<keyword evidence="1" id="KW-0328">Glycosyltransferase</keyword>
<dbReference type="CDD" id="cd00761">
    <property type="entry name" value="Glyco_tranf_GTA_type"/>
    <property type="match status" value="1"/>
</dbReference>
<dbReference type="Gene3D" id="3.90.550.10">
    <property type="entry name" value="Spore Coat Polysaccharide Biosynthesis Protein SpsA, Chain A"/>
    <property type="match status" value="1"/>
</dbReference>
<dbReference type="InterPro" id="IPR001173">
    <property type="entry name" value="Glyco_trans_2-like"/>
</dbReference>